<proteinExistence type="predicted"/>
<reference evidence="1" key="2">
    <citation type="journal article" date="2023" name="Commun. Biol.">
        <title>Intrasexual cuticular hydrocarbon dimorphism in a wasp sheds light on hydrocarbon biosynthesis genes in Hymenoptera.</title>
        <authorList>
            <person name="Moris V.C."/>
            <person name="Podsiadlowski L."/>
            <person name="Martin S."/>
            <person name="Oeyen J.P."/>
            <person name="Donath A."/>
            <person name="Petersen M."/>
            <person name="Wilbrandt J."/>
            <person name="Misof B."/>
            <person name="Liedtke D."/>
            <person name="Thamm M."/>
            <person name="Scheiner R."/>
            <person name="Schmitt T."/>
            <person name="Niehuis O."/>
        </authorList>
    </citation>
    <scope>NUCLEOTIDE SEQUENCE</scope>
    <source>
        <strain evidence="1">GBR_01_08_01A</strain>
    </source>
</reference>
<gene>
    <name evidence="1" type="ORF">KPH14_003747</name>
</gene>
<evidence type="ECO:0000313" key="1">
    <source>
        <dbReference type="EMBL" id="KAK2587622.1"/>
    </source>
</evidence>
<comment type="caution">
    <text evidence="1">The sequence shown here is derived from an EMBL/GenBank/DDBJ whole genome shotgun (WGS) entry which is preliminary data.</text>
</comment>
<dbReference type="Proteomes" id="UP001258017">
    <property type="component" value="Unassembled WGS sequence"/>
</dbReference>
<organism evidence="1 2">
    <name type="scientific">Odynerus spinipes</name>
    <dbReference type="NCBI Taxonomy" id="1348599"/>
    <lineage>
        <taxon>Eukaryota</taxon>
        <taxon>Metazoa</taxon>
        <taxon>Ecdysozoa</taxon>
        <taxon>Arthropoda</taxon>
        <taxon>Hexapoda</taxon>
        <taxon>Insecta</taxon>
        <taxon>Pterygota</taxon>
        <taxon>Neoptera</taxon>
        <taxon>Endopterygota</taxon>
        <taxon>Hymenoptera</taxon>
        <taxon>Apocrita</taxon>
        <taxon>Aculeata</taxon>
        <taxon>Vespoidea</taxon>
        <taxon>Vespidae</taxon>
        <taxon>Eumeninae</taxon>
        <taxon>Odynerus</taxon>
    </lineage>
</organism>
<keyword evidence="2" id="KW-1185">Reference proteome</keyword>
<dbReference type="AlphaFoldDB" id="A0AAD9RX82"/>
<dbReference type="SUPFAM" id="SSF47113">
    <property type="entry name" value="Histone-fold"/>
    <property type="match status" value="1"/>
</dbReference>
<reference evidence="1" key="1">
    <citation type="submission" date="2021-08" db="EMBL/GenBank/DDBJ databases">
        <authorList>
            <person name="Misof B."/>
            <person name="Oliver O."/>
            <person name="Podsiadlowski L."/>
            <person name="Donath A."/>
            <person name="Peters R."/>
            <person name="Mayer C."/>
            <person name="Rust J."/>
            <person name="Gunkel S."/>
            <person name="Lesny P."/>
            <person name="Martin S."/>
            <person name="Oeyen J.P."/>
            <person name="Petersen M."/>
            <person name="Panagiotis P."/>
            <person name="Wilbrandt J."/>
            <person name="Tanja T."/>
        </authorList>
    </citation>
    <scope>NUCLEOTIDE SEQUENCE</scope>
    <source>
        <strain evidence="1">GBR_01_08_01A</strain>
        <tissue evidence="1">Thorax + abdomen</tissue>
    </source>
</reference>
<name>A0AAD9RX82_9HYME</name>
<accession>A0AAD9RX82</accession>
<evidence type="ECO:0000313" key="2">
    <source>
        <dbReference type="Proteomes" id="UP001258017"/>
    </source>
</evidence>
<protein>
    <submittedName>
        <fullName evidence="1">Uncharacterized protein</fullName>
    </submittedName>
</protein>
<sequence>MRRKIAPKRYNYAKKSSPNLRNCEVADGAYVLSRRAQAVLSAILEGILEESLEDAKNLAMMAGKNCVTRDEVEKALKKLCLRLNDQFVATKKSRLDSFVMQDESSD</sequence>
<dbReference type="EMBL" id="JAIFRP010000006">
    <property type="protein sequence ID" value="KAK2587622.1"/>
    <property type="molecule type" value="Genomic_DNA"/>
</dbReference>
<dbReference type="InterPro" id="IPR009072">
    <property type="entry name" value="Histone-fold"/>
</dbReference>
<dbReference type="GO" id="GO:0046982">
    <property type="term" value="F:protein heterodimerization activity"/>
    <property type="evidence" value="ECO:0007669"/>
    <property type="project" value="InterPro"/>
</dbReference>